<evidence type="ECO:0000256" key="2">
    <source>
        <dbReference type="ARBA" id="ARBA00022723"/>
    </source>
</evidence>
<keyword evidence="6" id="KW-0482">Metalloprotease</keyword>
<organism evidence="8">
    <name type="scientific">marine metagenome</name>
    <dbReference type="NCBI Taxonomy" id="408172"/>
    <lineage>
        <taxon>unclassified sequences</taxon>
        <taxon>metagenomes</taxon>
        <taxon>ecological metagenomes</taxon>
    </lineage>
</organism>
<sequence>YLNLKEGFLYLKQQLRFLEVDMPKIGEPVLTSDVQKFFENIDIDVPESEAMPELWEPEVHALKMADEEPLVSLKHSRIKTLNCYWEAGWENALEDSWLRESVAEKLYCIAEGLPERWGLGIFDAWRPLALQSELFKAACEDPGVPEGLFAEPSSDPFTPPPHLTGGAVDLTFTVDDIPLAPGSGFDDITSAAQANFLEETPGYAREFRRFLYWTMRSHDFIVFEPEWWHFEFGTRRWGSLTGRTAKFGVSNPF</sequence>
<dbReference type="GO" id="GO:0016805">
    <property type="term" value="F:dipeptidase activity"/>
    <property type="evidence" value="ECO:0007669"/>
    <property type="project" value="UniProtKB-KW"/>
</dbReference>
<keyword evidence="4" id="KW-0862">Zinc</keyword>
<evidence type="ECO:0000256" key="1">
    <source>
        <dbReference type="ARBA" id="ARBA00022670"/>
    </source>
</evidence>
<evidence type="ECO:0000256" key="7">
    <source>
        <dbReference type="ARBA" id="ARBA00023316"/>
    </source>
</evidence>
<protein>
    <recommendedName>
        <fullName evidence="9">Peptidase M15B domain-containing protein</fullName>
    </recommendedName>
</protein>
<keyword evidence="3" id="KW-0378">Hydrolase</keyword>
<dbReference type="GO" id="GO:0046872">
    <property type="term" value="F:metal ion binding"/>
    <property type="evidence" value="ECO:0007669"/>
    <property type="project" value="UniProtKB-KW"/>
</dbReference>
<dbReference type="GO" id="GO:0071555">
    <property type="term" value="P:cell wall organization"/>
    <property type="evidence" value="ECO:0007669"/>
    <property type="project" value="UniProtKB-KW"/>
</dbReference>
<dbReference type="InterPro" id="IPR009045">
    <property type="entry name" value="Zn_M74/Hedgehog-like"/>
</dbReference>
<feature type="non-terminal residue" evidence="8">
    <location>
        <position position="1"/>
    </location>
</feature>
<evidence type="ECO:0000256" key="6">
    <source>
        <dbReference type="ARBA" id="ARBA00023049"/>
    </source>
</evidence>
<dbReference type="PANTHER" id="PTHR43126:SF2">
    <property type="entry name" value="D-ALANYL-D-ALANINE DIPEPTIDASE"/>
    <property type="match status" value="1"/>
</dbReference>
<keyword evidence="7" id="KW-0961">Cell wall biogenesis/degradation</keyword>
<proteinExistence type="predicted"/>
<dbReference type="Pfam" id="PF01427">
    <property type="entry name" value="Peptidase_M15"/>
    <property type="match status" value="1"/>
</dbReference>
<name>A0A382U1Z4_9ZZZZ</name>
<keyword evidence="1" id="KW-0645">Protease</keyword>
<dbReference type="GO" id="GO:0008237">
    <property type="term" value="F:metallopeptidase activity"/>
    <property type="evidence" value="ECO:0007669"/>
    <property type="project" value="UniProtKB-KW"/>
</dbReference>
<evidence type="ECO:0000256" key="3">
    <source>
        <dbReference type="ARBA" id="ARBA00022801"/>
    </source>
</evidence>
<evidence type="ECO:0000256" key="5">
    <source>
        <dbReference type="ARBA" id="ARBA00022997"/>
    </source>
</evidence>
<evidence type="ECO:0008006" key="9">
    <source>
        <dbReference type="Google" id="ProtNLM"/>
    </source>
</evidence>
<reference evidence="8" key="1">
    <citation type="submission" date="2018-05" db="EMBL/GenBank/DDBJ databases">
        <authorList>
            <person name="Lanie J.A."/>
            <person name="Ng W.-L."/>
            <person name="Kazmierczak K.M."/>
            <person name="Andrzejewski T.M."/>
            <person name="Davidsen T.M."/>
            <person name="Wayne K.J."/>
            <person name="Tettelin H."/>
            <person name="Glass J.I."/>
            <person name="Rusch D."/>
            <person name="Podicherti R."/>
            <person name="Tsui H.-C.T."/>
            <person name="Winkler M.E."/>
        </authorList>
    </citation>
    <scope>NUCLEOTIDE SEQUENCE</scope>
</reference>
<dbReference type="Gene3D" id="3.30.1380.10">
    <property type="match status" value="1"/>
</dbReference>
<gene>
    <name evidence="8" type="ORF">METZ01_LOCUS380861</name>
</gene>
<dbReference type="GO" id="GO:0006508">
    <property type="term" value="P:proteolysis"/>
    <property type="evidence" value="ECO:0007669"/>
    <property type="project" value="UniProtKB-KW"/>
</dbReference>
<dbReference type="EMBL" id="UINC01140700">
    <property type="protein sequence ID" value="SVD28007.1"/>
    <property type="molecule type" value="Genomic_DNA"/>
</dbReference>
<keyword evidence="5" id="KW-0224">Dipeptidase</keyword>
<dbReference type="SUPFAM" id="SSF55166">
    <property type="entry name" value="Hedgehog/DD-peptidase"/>
    <property type="match status" value="1"/>
</dbReference>
<dbReference type="InterPro" id="IPR000755">
    <property type="entry name" value="A_A_dipeptidase"/>
</dbReference>
<keyword evidence="2" id="KW-0479">Metal-binding</keyword>
<dbReference type="AlphaFoldDB" id="A0A382U1Z4"/>
<dbReference type="PANTHER" id="PTHR43126">
    <property type="entry name" value="D-ALANYL-D-ALANINE DIPEPTIDASE"/>
    <property type="match status" value="1"/>
</dbReference>
<evidence type="ECO:0000256" key="4">
    <source>
        <dbReference type="ARBA" id="ARBA00022833"/>
    </source>
</evidence>
<evidence type="ECO:0000313" key="8">
    <source>
        <dbReference type="EMBL" id="SVD28007.1"/>
    </source>
</evidence>
<accession>A0A382U1Z4</accession>